<accession>A0AAW2GHC4</accession>
<dbReference type="EMBL" id="JADYXP020000004">
    <property type="protein sequence ID" value="KAL0126544.1"/>
    <property type="molecule type" value="Genomic_DNA"/>
</dbReference>
<dbReference type="AlphaFoldDB" id="A0AAW2GHC4"/>
<dbReference type="Proteomes" id="UP001430953">
    <property type="component" value="Unassembled WGS sequence"/>
</dbReference>
<organism evidence="2 3">
    <name type="scientific">Cardiocondyla obscurior</name>
    <dbReference type="NCBI Taxonomy" id="286306"/>
    <lineage>
        <taxon>Eukaryota</taxon>
        <taxon>Metazoa</taxon>
        <taxon>Ecdysozoa</taxon>
        <taxon>Arthropoda</taxon>
        <taxon>Hexapoda</taxon>
        <taxon>Insecta</taxon>
        <taxon>Pterygota</taxon>
        <taxon>Neoptera</taxon>
        <taxon>Endopterygota</taxon>
        <taxon>Hymenoptera</taxon>
        <taxon>Apocrita</taxon>
        <taxon>Aculeata</taxon>
        <taxon>Formicoidea</taxon>
        <taxon>Formicidae</taxon>
        <taxon>Myrmicinae</taxon>
        <taxon>Cardiocondyla</taxon>
    </lineage>
</organism>
<protein>
    <recommendedName>
        <fullName evidence="4">G-protein coupled receptors family 1 profile domain-containing protein</fullName>
    </recommendedName>
</protein>
<evidence type="ECO:0000313" key="2">
    <source>
        <dbReference type="EMBL" id="KAL0126544.1"/>
    </source>
</evidence>
<gene>
    <name evidence="2" type="ORF">PUN28_005131</name>
</gene>
<sequence length="105" mass="12397">MKQSSLTLCEYKLFNWIDFHAIAIFFIVLILLNGVCVTHSYTHIHVIRNSQKHRIQDNLSSSQLISHICMTYIVIVGLAEFLSAFLLIQETFYEFKRRIIFDVRM</sequence>
<keyword evidence="3" id="KW-1185">Reference proteome</keyword>
<evidence type="ECO:0000313" key="3">
    <source>
        <dbReference type="Proteomes" id="UP001430953"/>
    </source>
</evidence>
<evidence type="ECO:0000256" key="1">
    <source>
        <dbReference type="SAM" id="Phobius"/>
    </source>
</evidence>
<name>A0AAW2GHC4_9HYME</name>
<keyword evidence="1" id="KW-0812">Transmembrane</keyword>
<keyword evidence="1" id="KW-1133">Transmembrane helix</keyword>
<reference evidence="2 3" key="1">
    <citation type="submission" date="2023-03" db="EMBL/GenBank/DDBJ databases">
        <title>High recombination rates correlate with genetic variation in Cardiocondyla obscurior ants.</title>
        <authorList>
            <person name="Errbii M."/>
        </authorList>
    </citation>
    <scope>NUCLEOTIDE SEQUENCE [LARGE SCALE GENOMIC DNA]</scope>
    <source>
        <strain evidence="2">Alpha-2009</strain>
        <tissue evidence="2">Whole body</tissue>
    </source>
</reference>
<proteinExistence type="predicted"/>
<evidence type="ECO:0008006" key="4">
    <source>
        <dbReference type="Google" id="ProtNLM"/>
    </source>
</evidence>
<comment type="caution">
    <text evidence="2">The sequence shown here is derived from an EMBL/GenBank/DDBJ whole genome shotgun (WGS) entry which is preliminary data.</text>
</comment>
<feature type="transmembrane region" description="Helical" evidence="1">
    <location>
        <begin position="21"/>
        <end position="44"/>
    </location>
</feature>
<keyword evidence="1" id="KW-0472">Membrane</keyword>
<feature type="transmembrane region" description="Helical" evidence="1">
    <location>
        <begin position="64"/>
        <end position="88"/>
    </location>
</feature>